<evidence type="ECO:0000313" key="3">
    <source>
        <dbReference type="Proteomes" id="UP000031575"/>
    </source>
</evidence>
<dbReference type="GeneID" id="63674377"/>
<keyword evidence="3" id="KW-1185">Reference proteome</keyword>
<evidence type="ECO:0000313" key="2">
    <source>
        <dbReference type="EMBL" id="KIH90292.1"/>
    </source>
</evidence>
<dbReference type="EMBL" id="AWTV01000008">
    <property type="protein sequence ID" value="KIH90292.1"/>
    <property type="molecule type" value="Genomic_DNA"/>
</dbReference>
<feature type="region of interest" description="Disordered" evidence="1">
    <location>
        <begin position="21"/>
        <end position="41"/>
    </location>
</feature>
<sequence length="91" mass="9964">MGAPAGWMRDDAERIRENNIKRNAKQAGQLLRPPRPASSAMMSPLHVDVHVDSSSNKYGRRLGNASSSAGLSEKLTYHSGHISRIQPAELE</sequence>
<protein>
    <submittedName>
        <fullName evidence="2">Uncharacterized protein</fullName>
    </submittedName>
</protein>
<feature type="region of interest" description="Disordered" evidence="1">
    <location>
        <begin position="55"/>
        <end position="91"/>
    </location>
</feature>
<dbReference type="HOGENOM" id="CLU_2428487_0_0_1"/>
<dbReference type="AlphaFoldDB" id="A0A0C2IZ86"/>
<evidence type="ECO:0000256" key="1">
    <source>
        <dbReference type="SAM" id="MobiDB-lite"/>
    </source>
</evidence>
<reference evidence="2 3" key="1">
    <citation type="journal article" date="2014" name="BMC Genomics">
        <title>Comparative genomics of the major fungal agents of human and animal Sporotrichosis: Sporothrix schenckii and Sporothrix brasiliensis.</title>
        <authorList>
            <person name="Teixeira M.M."/>
            <person name="de Almeida L.G."/>
            <person name="Kubitschek-Barreira P."/>
            <person name="Alves F.L."/>
            <person name="Kioshima E.S."/>
            <person name="Abadio A.K."/>
            <person name="Fernandes L."/>
            <person name="Derengowski L.S."/>
            <person name="Ferreira K.S."/>
            <person name="Souza R.C."/>
            <person name="Ruiz J.C."/>
            <person name="de Andrade N.C."/>
            <person name="Paes H.C."/>
            <person name="Nicola A.M."/>
            <person name="Albuquerque P."/>
            <person name="Gerber A.L."/>
            <person name="Martins V.P."/>
            <person name="Peconick L.D."/>
            <person name="Neto A.V."/>
            <person name="Chaucanez C.B."/>
            <person name="Silva P.A."/>
            <person name="Cunha O.L."/>
            <person name="de Oliveira F.F."/>
            <person name="dos Santos T.C."/>
            <person name="Barros A.L."/>
            <person name="Soares M.A."/>
            <person name="de Oliveira L.M."/>
            <person name="Marini M.M."/>
            <person name="Villalobos-Duno H."/>
            <person name="Cunha M.M."/>
            <person name="de Hoog S."/>
            <person name="da Silveira J.F."/>
            <person name="Henrissat B."/>
            <person name="Nino-Vega G.A."/>
            <person name="Cisalpino P.S."/>
            <person name="Mora-Montes H.M."/>
            <person name="Almeida S.R."/>
            <person name="Stajich J.E."/>
            <person name="Lopes-Bezerra L.M."/>
            <person name="Vasconcelos A.T."/>
            <person name="Felipe M.S."/>
        </authorList>
    </citation>
    <scope>NUCLEOTIDE SEQUENCE [LARGE SCALE GENOMIC DNA]</scope>
    <source>
        <strain evidence="2 3">5110</strain>
    </source>
</reference>
<proteinExistence type="predicted"/>
<comment type="caution">
    <text evidence="2">The sequence shown here is derived from an EMBL/GenBank/DDBJ whole genome shotgun (WGS) entry which is preliminary data.</text>
</comment>
<dbReference type="RefSeq" id="XP_040618302.1">
    <property type="nucleotide sequence ID" value="XM_040759456.1"/>
</dbReference>
<dbReference type="Proteomes" id="UP000031575">
    <property type="component" value="Unassembled WGS sequence"/>
</dbReference>
<organism evidence="2 3">
    <name type="scientific">Sporothrix brasiliensis 5110</name>
    <dbReference type="NCBI Taxonomy" id="1398154"/>
    <lineage>
        <taxon>Eukaryota</taxon>
        <taxon>Fungi</taxon>
        <taxon>Dikarya</taxon>
        <taxon>Ascomycota</taxon>
        <taxon>Pezizomycotina</taxon>
        <taxon>Sordariomycetes</taxon>
        <taxon>Sordariomycetidae</taxon>
        <taxon>Ophiostomatales</taxon>
        <taxon>Ophiostomataceae</taxon>
        <taxon>Sporothrix</taxon>
    </lineage>
</organism>
<accession>A0A0C2IZ86</accession>
<gene>
    <name evidence="2" type="ORF">SPBR_01139</name>
</gene>
<dbReference type="VEuPathDB" id="FungiDB:SPBR_01139"/>
<dbReference type="OrthoDB" id="10611151at2759"/>
<name>A0A0C2IZ86_9PEZI</name>